<dbReference type="EMBL" id="JACEIK010010689">
    <property type="protein sequence ID" value="MCE3215292.1"/>
    <property type="molecule type" value="Genomic_DNA"/>
</dbReference>
<accession>A0ABS8WQV1</accession>
<dbReference type="PANTHER" id="PTHR47352">
    <property type="entry name" value="CLASS I PEPTIDE CHAIN RELEASE FACTOR"/>
    <property type="match status" value="1"/>
</dbReference>
<dbReference type="GO" id="GO:0016787">
    <property type="term" value="F:hydrolase activity"/>
    <property type="evidence" value="ECO:0007669"/>
    <property type="project" value="UniProtKB-KW"/>
</dbReference>
<reference evidence="1 2" key="1">
    <citation type="journal article" date="2021" name="BMC Genomics">
        <title>Datura genome reveals duplications of psychoactive alkaloid biosynthetic genes and high mutation rate following tissue culture.</title>
        <authorList>
            <person name="Rajewski A."/>
            <person name="Carter-House D."/>
            <person name="Stajich J."/>
            <person name="Litt A."/>
        </authorList>
    </citation>
    <scope>NUCLEOTIDE SEQUENCE [LARGE SCALE GENOMIC DNA]</scope>
    <source>
        <strain evidence="1">AR-01</strain>
    </source>
</reference>
<keyword evidence="1" id="KW-0378">Hydrolase</keyword>
<gene>
    <name evidence="1" type="primary">ICT1_1</name>
    <name evidence="1" type="ORF">HAX54_001702</name>
</gene>
<dbReference type="PANTHER" id="PTHR47352:SF2">
    <property type="entry name" value="PROKARYOTIC-TYPE CLASS I PEPTIDE CHAIN RELEASE FACTORS DOMAIN-CONTAINING PROTEIN"/>
    <property type="match status" value="1"/>
</dbReference>
<proteinExistence type="predicted"/>
<protein>
    <submittedName>
        <fullName evidence="1">Peptidyl-tRNA hydrolase ict1, mitochondrial</fullName>
    </submittedName>
</protein>
<organism evidence="1 2">
    <name type="scientific">Datura stramonium</name>
    <name type="common">Jimsonweed</name>
    <name type="synonym">Common thornapple</name>
    <dbReference type="NCBI Taxonomy" id="4076"/>
    <lineage>
        <taxon>Eukaryota</taxon>
        <taxon>Viridiplantae</taxon>
        <taxon>Streptophyta</taxon>
        <taxon>Embryophyta</taxon>
        <taxon>Tracheophyta</taxon>
        <taxon>Spermatophyta</taxon>
        <taxon>Magnoliopsida</taxon>
        <taxon>eudicotyledons</taxon>
        <taxon>Gunneridae</taxon>
        <taxon>Pentapetalae</taxon>
        <taxon>asterids</taxon>
        <taxon>lamiids</taxon>
        <taxon>Solanales</taxon>
        <taxon>Solanaceae</taxon>
        <taxon>Solanoideae</taxon>
        <taxon>Datureae</taxon>
        <taxon>Datura</taxon>
    </lineage>
</organism>
<keyword evidence="2" id="KW-1185">Reference proteome</keyword>
<name>A0ABS8WQV1_DATST</name>
<dbReference type="Proteomes" id="UP000823775">
    <property type="component" value="Unassembled WGS sequence"/>
</dbReference>
<evidence type="ECO:0000313" key="2">
    <source>
        <dbReference type="Proteomes" id="UP000823775"/>
    </source>
</evidence>
<comment type="caution">
    <text evidence="1">The sequence shown here is derived from an EMBL/GenBank/DDBJ whole genome shotgun (WGS) entry which is preliminary data.</text>
</comment>
<evidence type="ECO:0000313" key="1">
    <source>
        <dbReference type="EMBL" id="MCE3215292.1"/>
    </source>
</evidence>
<sequence length="132" mass="15138">MKLFPFAASKARNRSINTAGAKIIMKLDVKNAHWLSERVRESCAHDLATDRFVDYGARLKLSLMAFMFAVFGNNFEDLVAKKQKLLGKFQEIINAASYAPLPPSEGLMKRFPNYRANHFLLQFPFFTTLQYL</sequence>